<dbReference type="Gene3D" id="3.60.130.10">
    <property type="entry name" value="Clavaminate synthase-like"/>
    <property type="match status" value="1"/>
</dbReference>
<accession>A0A382P4G1</accession>
<dbReference type="InterPro" id="IPR042098">
    <property type="entry name" value="TauD-like_sf"/>
</dbReference>
<evidence type="ECO:0000256" key="1">
    <source>
        <dbReference type="ARBA" id="ARBA00023002"/>
    </source>
</evidence>
<sequence>MLQSRHNEGRPASSFPSGEESPNSYIFENWFDSKLARYQKVISDLVVEIDDPTQLSPAECSALVSRVADANMVIYQCRRTDVDQNSILQLAQQIGLRQLDANLGANATGLTEIRVRQTARLQRYIPYSARRLNWHTDGYYQPPSRRIRGMLLHCMRDADGGENFFIDHEIVFGL</sequence>
<protein>
    <recommendedName>
        <fullName evidence="4">TauD/TfdA-like domain-containing protein</fullName>
    </recommendedName>
</protein>
<evidence type="ECO:0000256" key="2">
    <source>
        <dbReference type="SAM" id="MobiDB-lite"/>
    </source>
</evidence>
<dbReference type="EMBL" id="UINC01104505">
    <property type="protein sequence ID" value="SVC67697.1"/>
    <property type="molecule type" value="Genomic_DNA"/>
</dbReference>
<name>A0A382P4G1_9ZZZZ</name>
<feature type="non-terminal residue" evidence="3">
    <location>
        <position position="174"/>
    </location>
</feature>
<proteinExistence type="predicted"/>
<dbReference type="SUPFAM" id="SSF51197">
    <property type="entry name" value="Clavaminate synthase-like"/>
    <property type="match status" value="1"/>
</dbReference>
<evidence type="ECO:0000313" key="3">
    <source>
        <dbReference type="EMBL" id="SVC67697.1"/>
    </source>
</evidence>
<dbReference type="GO" id="GO:0016491">
    <property type="term" value="F:oxidoreductase activity"/>
    <property type="evidence" value="ECO:0007669"/>
    <property type="project" value="UniProtKB-KW"/>
</dbReference>
<gene>
    <name evidence="3" type="ORF">METZ01_LOCUS320551</name>
</gene>
<feature type="region of interest" description="Disordered" evidence="2">
    <location>
        <begin position="1"/>
        <end position="20"/>
    </location>
</feature>
<keyword evidence="1" id="KW-0560">Oxidoreductase</keyword>
<evidence type="ECO:0008006" key="4">
    <source>
        <dbReference type="Google" id="ProtNLM"/>
    </source>
</evidence>
<reference evidence="3" key="1">
    <citation type="submission" date="2018-05" db="EMBL/GenBank/DDBJ databases">
        <authorList>
            <person name="Lanie J.A."/>
            <person name="Ng W.-L."/>
            <person name="Kazmierczak K.M."/>
            <person name="Andrzejewski T.M."/>
            <person name="Davidsen T.M."/>
            <person name="Wayne K.J."/>
            <person name="Tettelin H."/>
            <person name="Glass J.I."/>
            <person name="Rusch D."/>
            <person name="Podicherti R."/>
            <person name="Tsui H.-C.T."/>
            <person name="Winkler M.E."/>
        </authorList>
    </citation>
    <scope>NUCLEOTIDE SEQUENCE</scope>
</reference>
<organism evidence="3">
    <name type="scientific">marine metagenome</name>
    <dbReference type="NCBI Taxonomy" id="408172"/>
    <lineage>
        <taxon>unclassified sequences</taxon>
        <taxon>metagenomes</taxon>
        <taxon>ecological metagenomes</taxon>
    </lineage>
</organism>
<dbReference type="AlphaFoldDB" id="A0A382P4G1"/>